<name>D4BPL5_BIFBR</name>
<accession>D4BPL5</accession>
<dbReference type="PATRIC" id="fig|518634.7.peg.1060"/>
<dbReference type="EMBL" id="ACCG02000009">
    <property type="protein sequence ID" value="EFE89602.1"/>
    <property type="molecule type" value="Genomic_DNA"/>
</dbReference>
<dbReference type="GO" id="GO:0016787">
    <property type="term" value="F:hydrolase activity"/>
    <property type="evidence" value="ECO:0007669"/>
    <property type="project" value="UniProtKB-KW"/>
</dbReference>
<reference evidence="1 2" key="1">
    <citation type="submission" date="2010-02" db="EMBL/GenBank/DDBJ databases">
        <authorList>
            <person name="Weinstock G."/>
            <person name="Sodergren E."/>
            <person name="Clifton S."/>
            <person name="Fulton L."/>
            <person name="Fulton B."/>
            <person name="Courtney L."/>
            <person name="Fronick C."/>
            <person name="Harrison M."/>
            <person name="Strong C."/>
            <person name="Farmer C."/>
            <person name="Delahaunty K."/>
            <person name="Markovic C."/>
            <person name="Hall O."/>
            <person name="Minx P."/>
            <person name="Tomlinson C."/>
            <person name="Mitreva M."/>
            <person name="Nelson J."/>
            <person name="Hou S."/>
            <person name="Wollam A."/>
            <person name="Pepin K.H."/>
            <person name="Johnson M."/>
            <person name="Bhonagiri V."/>
            <person name="Zhang X."/>
            <person name="Suruliraj S."/>
            <person name="Warren W."/>
            <person name="Chinwalla A."/>
            <person name="Mardis E.R."/>
            <person name="Wilson R.K."/>
        </authorList>
    </citation>
    <scope>NUCLEOTIDE SEQUENCE [LARGE SCALE GENOMIC DNA]</scope>
    <source>
        <strain evidence="1 2">DSM 20213</strain>
    </source>
</reference>
<comment type="caution">
    <text evidence="1">The sequence shown here is derived from an EMBL/GenBank/DDBJ whole genome shotgun (WGS) entry which is preliminary data.</text>
</comment>
<dbReference type="PANTHER" id="PTHR43434:SF20">
    <property type="entry name" value="5'-NUCLEOTIDASE"/>
    <property type="match status" value="1"/>
</dbReference>
<keyword evidence="2" id="KW-1185">Reference proteome</keyword>
<organism evidence="1 2">
    <name type="scientific">Bifidobacterium breve DSM 20213 = JCM 1192</name>
    <dbReference type="NCBI Taxonomy" id="518634"/>
    <lineage>
        <taxon>Bacteria</taxon>
        <taxon>Bacillati</taxon>
        <taxon>Actinomycetota</taxon>
        <taxon>Actinomycetes</taxon>
        <taxon>Bifidobacteriales</taxon>
        <taxon>Bifidobacteriaceae</taxon>
        <taxon>Bifidobacterium</taxon>
    </lineage>
</organism>
<dbReference type="STRING" id="1685.RY69_862"/>
<dbReference type="InterPro" id="IPR041492">
    <property type="entry name" value="HAD_2"/>
</dbReference>
<dbReference type="InterPro" id="IPR023198">
    <property type="entry name" value="PGP-like_dom2"/>
</dbReference>
<dbReference type="GO" id="GO:0005829">
    <property type="term" value="C:cytosol"/>
    <property type="evidence" value="ECO:0007669"/>
    <property type="project" value="TreeGrafter"/>
</dbReference>
<dbReference type="InterPro" id="IPR036412">
    <property type="entry name" value="HAD-like_sf"/>
</dbReference>
<dbReference type="PANTHER" id="PTHR43434">
    <property type="entry name" value="PHOSPHOGLYCOLATE PHOSPHATASE"/>
    <property type="match status" value="1"/>
</dbReference>
<dbReference type="InterPro" id="IPR050155">
    <property type="entry name" value="HAD-like_hydrolase_sf"/>
</dbReference>
<dbReference type="Pfam" id="PF13419">
    <property type="entry name" value="HAD_2"/>
    <property type="match status" value="1"/>
</dbReference>
<evidence type="ECO:0000313" key="1">
    <source>
        <dbReference type="EMBL" id="EFE89602.1"/>
    </source>
</evidence>
<sequence>MNTIVKQGSGPHMAQHPRNVVLLDLDGTLTKSDGGIIASVIKTFEELGRPVPDDAELHRFIGPAIIESLRRNHVPEEELDRAVIIYRSYYADRAVFDDPNEPGNKVPGRLVNVVFPGIREQLLKLRADGYYLALASCKPEYQCVPICEHFHLTELLDGIYGASKDNSRLDKDQVIRYCFDKIGFDASAGDKAVMIGDRYTDIDGAHACGLDTIGCRWGYAPAGEMEEHGVYEIIEKPEQIEEAVNRYFQTH</sequence>
<evidence type="ECO:0000313" key="2">
    <source>
        <dbReference type="Proteomes" id="UP000003191"/>
    </source>
</evidence>
<dbReference type="InterPro" id="IPR023214">
    <property type="entry name" value="HAD_sf"/>
</dbReference>
<dbReference type="Proteomes" id="UP000003191">
    <property type="component" value="Unassembled WGS sequence"/>
</dbReference>
<protein>
    <submittedName>
        <fullName evidence="1">Haloacid dehalogenase-like hydrolase</fullName>
    </submittedName>
</protein>
<dbReference type="GO" id="GO:0004713">
    <property type="term" value="F:protein tyrosine kinase activity"/>
    <property type="evidence" value="ECO:0007669"/>
    <property type="project" value="TreeGrafter"/>
</dbReference>
<dbReference type="CDD" id="cd04302">
    <property type="entry name" value="HAD_5NT"/>
    <property type="match status" value="1"/>
</dbReference>
<keyword evidence="1" id="KW-0378">Hydrolase</keyword>
<gene>
    <name evidence="1" type="ORF">BIFBRE_04030</name>
</gene>
<dbReference type="HOGENOM" id="CLU_045011_19_4_11"/>
<dbReference type="SFLD" id="SFLDS00003">
    <property type="entry name" value="Haloacid_Dehalogenase"/>
    <property type="match status" value="1"/>
</dbReference>
<dbReference type="Gene3D" id="1.10.150.240">
    <property type="entry name" value="Putative phosphatase, domain 2"/>
    <property type="match status" value="1"/>
</dbReference>
<proteinExistence type="predicted"/>
<dbReference type="SUPFAM" id="SSF56784">
    <property type="entry name" value="HAD-like"/>
    <property type="match status" value="1"/>
</dbReference>
<dbReference type="SFLD" id="SFLDG01129">
    <property type="entry name" value="C1.5:_HAD__Beta-PGM__Phosphata"/>
    <property type="match status" value="1"/>
</dbReference>
<dbReference type="Gene3D" id="3.40.50.1000">
    <property type="entry name" value="HAD superfamily/HAD-like"/>
    <property type="match status" value="1"/>
</dbReference>
<dbReference type="AlphaFoldDB" id="D4BPL5"/>